<proteinExistence type="predicted"/>
<dbReference type="AlphaFoldDB" id="A0A518AKH0"/>
<reference evidence="2 3" key="1">
    <citation type="submission" date="2019-02" db="EMBL/GenBank/DDBJ databases">
        <title>Deep-cultivation of Planctomycetes and their phenomic and genomic characterization uncovers novel biology.</title>
        <authorList>
            <person name="Wiegand S."/>
            <person name="Jogler M."/>
            <person name="Boedeker C."/>
            <person name="Pinto D."/>
            <person name="Vollmers J."/>
            <person name="Rivas-Marin E."/>
            <person name="Kohn T."/>
            <person name="Peeters S.H."/>
            <person name="Heuer A."/>
            <person name="Rast P."/>
            <person name="Oberbeckmann S."/>
            <person name="Bunk B."/>
            <person name="Jeske O."/>
            <person name="Meyerdierks A."/>
            <person name="Storesund J.E."/>
            <person name="Kallscheuer N."/>
            <person name="Luecker S."/>
            <person name="Lage O.M."/>
            <person name="Pohl T."/>
            <person name="Merkel B.J."/>
            <person name="Hornburger P."/>
            <person name="Mueller R.-W."/>
            <person name="Bruemmer F."/>
            <person name="Labrenz M."/>
            <person name="Spormann A.M."/>
            <person name="Op den Camp H."/>
            <person name="Overmann J."/>
            <person name="Amann R."/>
            <person name="Jetten M.S.M."/>
            <person name="Mascher T."/>
            <person name="Medema M.H."/>
            <person name="Devos D.P."/>
            <person name="Kaster A.-K."/>
            <person name="Ovreas L."/>
            <person name="Rohde M."/>
            <person name="Galperin M.Y."/>
            <person name="Jogler C."/>
        </authorList>
    </citation>
    <scope>NUCLEOTIDE SEQUENCE [LARGE SCALE GENOMIC DNA]</scope>
    <source>
        <strain evidence="2 3">Pan181</strain>
    </source>
</reference>
<evidence type="ECO:0000313" key="2">
    <source>
        <dbReference type="EMBL" id="QDU55174.1"/>
    </source>
</evidence>
<dbReference type="EMBL" id="CP036278">
    <property type="protein sequence ID" value="QDU55174.1"/>
    <property type="molecule type" value="Genomic_DNA"/>
</dbReference>
<evidence type="ECO:0000256" key="1">
    <source>
        <dbReference type="SAM" id="Phobius"/>
    </source>
</evidence>
<sequence length="155" mass="17386">MSCMVGLLLSEAEMHPLLIALIMVGGGLWFVFVFYVLYAAGWQRLMVYRAAAPLEGEIFPFRAGRLGSVRYSGCLTYTVNSDGLGLSVFFLFRPFHPPLFVPWQDITARQTKLYMFFPFVELKFAQAKGISFYVMPSLADRLIATAGDPIEIAPK</sequence>
<evidence type="ECO:0000313" key="3">
    <source>
        <dbReference type="Proteomes" id="UP000315750"/>
    </source>
</evidence>
<keyword evidence="3" id="KW-1185">Reference proteome</keyword>
<keyword evidence="1" id="KW-0472">Membrane</keyword>
<dbReference type="KEGG" id="amuc:Pan181_13600"/>
<gene>
    <name evidence="2" type="ORF">Pan181_13600</name>
</gene>
<keyword evidence="1" id="KW-1133">Transmembrane helix</keyword>
<dbReference type="Proteomes" id="UP000315750">
    <property type="component" value="Chromosome"/>
</dbReference>
<accession>A0A518AKH0</accession>
<protein>
    <submittedName>
        <fullName evidence="2">Uncharacterized protein</fullName>
    </submittedName>
</protein>
<name>A0A518AKH0_9BACT</name>
<keyword evidence="1" id="KW-0812">Transmembrane</keyword>
<feature type="transmembrane region" description="Helical" evidence="1">
    <location>
        <begin position="17"/>
        <end position="40"/>
    </location>
</feature>
<organism evidence="2 3">
    <name type="scientific">Aeoliella mucimassa</name>
    <dbReference type="NCBI Taxonomy" id="2527972"/>
    <lineage>
        <taxon>Bacteria</taxon>
        <taxon>Pseudomonadati</taxon>
        <taxon>Planctomycetota</taxon>
        <taxon>Planctomycetia</taxon>
        <taxon>Pirellulales</taxon>
        <taxon>Lacipirellulaceae</taxon>
        <taxon>Aeoliella</taxon>
    </lineage>
</organism>